<evidence type="ECO:0000256" key="3">
    <source>
        <dbReference type="ARBA" id="ARBA00026117"/>
    </source>
</evidence>
<dbReference type="PANTHER" id="PTHR43296">
    <property type="entry name" value="PEROXISOMAL 2,4-DIENOYL-COA REDUCTASE"/>
    <property type="match status" value="1"/>
</dbReference>
<dbReference type="InterPro" id="IPR036291">
    <property type="entry name" value="NAD(P)-bd_dom_sf"/>
</dbReference>
<evidence type="ECO:0000313" key="9">
    <source>
        <dbReference type="EMBL" id="KAA0151529.1"/>
    </source>
</evidence>
<dbReference type="SMART" id="SM00822">
    <property type="entry name" value="PKS_KR"/>
    <property type="match status" value="1"/>
</dbReference>
<keyword evidence="7" id="KW-0812">Transmembrane</keyword>
<evidence type="ECO:0000256" key="2">
    <source>
        <dbReference type="ARBA" id="ARBA00023002"/>
    </source>
</evidence>
<dbReference type="CDD" id="cd05369">
    <property type="entry name" value="TER_DECR_SDR_a"/>
    <property type="match status" value="1"/>
</dbReference>
<dbReference type="EC" id="1.3.1.124" evidence="3"/>
<feature type="domain" description="Ketoreductase" evidence="8">
    <location>
        <begin position="812"/>
        <end position="992"/>
    </location>
</feature>
<evidence type="ECO:0000259" key="8">
    <source>
        <dbReference type="SMART" id="SM00822"/>
    </source>
</evidence>
<keyword evidence="7" id="KW-1133">Transmembrane helix</keyword>
<feature type="compositionally biased region" description="Low complexity" evidence="6">
    <location>
        <begin position="424"/>
        <end position="435"/>
    </location>
</feature>
<keyword evidence="1" id="KW-0521">NADP</keyword>
<organism evidence="9 10">
    <name type="scientific">Cafeteria roenbergensis</name>
    <name type="common">Marine flagellate</name>
    <dbReference type="NCBI Taxonomy" id="33653"/>
    <lineage>
        <taxon>Eukaryota</taxon>
        <taxon>Sar</taxon>
        <taxon>Stramenopiles</taxon>
        <taxon>Bigyra</taxon>
        <taxon>Opalozoa</taxon>
        <taxon>Bicosoecida</taxon>
        <taxon>Cafeteriaceae</taxon>
        <taxon>Cafeteria</taxon>
    </lineage>
</organism>
<feature type="transmembrane region" description="Helical" evidence="7">
    <location>
        <begin position="630"/>
        <end position="649"/>
    </location>
</feature>
<evidence type="ECO:0000256" key="1">
    <source>
        <dbReference type="ARBA" id="ARBA00022857"/>
    </source>
</evidence>
<comment type="caution">
    <text evidence="9">The sequence shown here is derived from an EMBL/GenBank/DDBJ whole genome shotgun (WGS) entry which is preliminary data.</text>
</comment>
<dbReference type="GO" id="GO:0009062">
    <property type="term" value="P:fatty acid catabolic process"/>
    <property type="evidence" value="ECO:0007669"/>
    <property type="project" value="InterPro"/>
</dbReference>
<evidence type="ECO:0000256" key="4">
    <source>
        <dbReference type="ARBA" id="ARBA00048009"/>
    </source>
</evidence>
<name>A0A5A8CFU3_CAFRO</name>
<evidence type="ECO:0000256" key="5">
    <source>
        <dbReference type="ARBA" id="ARBA00048340"/>
    </source>
</evidence>
<feature type="transmembrane region" description="Helical" evidence="7">
    <location>
        <begin position="376"/>
        <end position="403"/>
    </location>
</feature>
<feature type="transmembrane region" description="Helical" evidence="7">
    <location>
        <begin position="457"/>
        <end position="477"/>
    </location>
</feature>
<sequence>MLALEYSAGGSAIGPWERAQAFYVDTGRYYVTGRSGVPSGLRIAQTPAVFVQGEPPRPAARVELVDDFGDVVSADSATIVRMHVVGSDGSILSGGLGGRTAGASEPSDPLAVRAEGGVAEFGDVIVRIGGSMIGAGLRVVFSADGCTGTGAVGVAAQPVMALARLAGLPAPPPPCLVRDVTGACCSISAQLDECGSCVEPGAAPVLSCGIRLDLPAVVKASAAQSAERWLTAQSALQSAEGSLRRVLGYRVDSFSSSAVFGAGTSGGIAIDLAAPRSQGSPGTAFSTMAAVGMGVLDLAEHGHFALALSQLHAHAPAVVRRTSELMVSTTGLLPGAWAVFQPILGLDTSVPDGFDQVEPTAISVLRTPLSIPASDMVTLAAATLVAAQLVVFAVYAVLAVVAVPRKSAATSARTDRTAGGRGRGSSSSALSLARPGLEDRETETPGFSGAVALVHRAGTAMVTIALVFFGTFTLIALNDINTPSSQDGEDGSRRTAGWVGLLVVSVGFTALEASLTLLRQPLAWCPGPCGRMGLGADVSAAVASPHLVHAYEGRGARLVDPTGRASHEAASGRAWLLAKHVDRILTAVVLVWLAPRPGAQAGAFMAKQVLLLTALLALRPTRSSSAWGAELLVTGTRVATLLLCLAFVAPLRIEDIELSKSLGTAVVAIQILVALMLVAFVAVRSPPVARLVSRCCPAGSATAGTRSERSAKQPSLRFAATQRGVPKKARGARTGGQAQASLSSPQSGLSMHSNPMSSLPASPDQVRTQVESLLTRTAFSPLNADSASRSHERDLLPREDIADGSRDLLRGKVALVTGGGSGIGFRIAELLLRHGASVAIASRSVSRVQRAADSLRAGTGGDVEAFQCDVRSREATDRVVSSVVSTFSRLDILVNCAAGNFLSPAAHLSENAFKTVVEIDLVGTFNCCVSAYSSWMQEHGGAIVNISATLQYRGDPLQAHAGAAKAGIDALCRHLAREWGRDGVRINNVAPGPVDDTEGLRRLGGFLPEASQRKAKARVPLGRFAKRREIAEACLFLASDDAAGYVTGHSFVVDGGAWLGGLVDTMMDEVAAGHRPSRL</sequence>
<dbReference type="EMBL" id="VLTN01000026">
    <property type="protein sequence ID" value="KAA0151529.1"/>
    <property type="molecule type" value="Genomic_DNA"/>
</dbReference>
<protein>
    <recommendedName>
        <fullName evidence="3">2,4-dienoyl-CoA reductase [(3E)-enoyl-CoA-producing]</fullName>
        <ecNumber evidence="3">1.3.1.124</ecNumber>
    </recommendedName>
</protein>
<dbReference type="PANTHER" id="PTHR43296:SF2">
    <property type="entry name" value="PEROXISOMAL 2,4-DIENOYL-COA REDUCTASE [(3E)-ENOYL-COA-PRODUCING]"/>
    <property type="match status" value="1"/>
</dbReference>
<dbReference type="InterPro" id="IPR057326">
    <property type="entry name" value="KR_dom"/>
</dbReference>
<gene>
    <name evidence="9" type="ORF">FNF29_04452</name>
</gene>
<evidence type="ECO:0000313" key="10">
    <source>
        <dbReference type="Proteomes" id="UP000323011"/>
    </source>
</evidence>
<evidence type="ECO:0000256" key="6">
    <source>
        <dbReference type="SAM" id="MobiDB-lite"/>
    </source>
</evidence>
<dbReference type="PRINTS" id="PR00081">
    <property type="entry name" value="GDHRDH"/>
</dbReference>
<keyword evidence="2" id="KW-0560">Oxidoreductase</keyword>
<reference evidence="9 10" key="1">
    <citation type="submission" date="2019-07" db="EMBL/GenBank/DDBJ databases">
        <title>Genomes of Cafeteria roenbergensis.</title>
        <authorList>
            <person name="Fischer M.G."/>
            <person name="Hackl T."/>
            <person name="Roman M."/>
        </authorList>
    </citation>
    <scope>NUCLEOTIDE SEQUENCE [LARGE SCALE GENOMIC DNA]</scope>
    <source>
        <strain evidence="9 10">BVI</strain>
    </source>
</reference>
<accession>A0A5A8CFU3</accession>
<comment type="catalytic activity">
    <reaction evidence="5">
        <text>a (2E,4Z)-dienoyl-CoA + NADPH + H(+) = a 4,5-saturated-(3E)-enoyl-CoA + NADP(+)</text>
        <dbReference type="Rhea" id="RHEA:61892"/>
        <dbReference type="ChEBI" id="CHEBI:15378"/>
        <dbReference type="ChEBI" id="CHEBI:57783"/>
        <dbReference type="ChEBI" id="CHEBI:58349"/>
        <dbReference type="ChEBI" id="CHEBI:85099"/>
        <dbReference type="ChEBI" id="CHEBI:85493"/>
        <dbReference type="EC" id="1.3.1.124"/>
    </reaction>
</comment>
<comment type="catalytic activity">
    <reaction evidence="4">
        <text>a (2E,4E)-dienoyl-CoA + NADPH + H(+) = a 4,5-saturated-(3E)-enoyl-CoA + NADP(+)</text>
        <dbReference type="Rhea" id="RHEA:45912"/>
        <dbReference type="ChEBI" id="CHEBI:15378"/>
        <dbReference type="ChEBI" id="CHEBI:57783"/>
        <dbReference type="ChEBI" id="CHEBI:58349"/>
        <dbReference type="ChEBI" id="CHEBI:85101"/>
        <dbReference type="ChEBI" id="CHEBI:85493"/>
        <dbReference type="EC" id="1.3.1.124"/>
    </reaction>
</comment>
<dbReference type="FunFam" id="3.40.50.720:FF:000084">
    <property type="entry name" value="Short-chain dehydrogenase reductase"/>
    <property type="match status" value="1"/>
</dbReference>
<dbReference type="InterPro" id="IPR045017">
    <property type="entry name" value="DECR2-like"/>
</dbReference>
<dbReference type="Gene3D" id="3.40.50.720">
    <property type="entry name" value="NAD(P)-binding Rossmann-like Domain"/>
    <property type="match status" value="1"/>
</dbReference>
<proteinExistence type="predicted"/>
<feature type="compositionally biased region" description="Polar residues" evidence="6">
    <location>
        <begin position="741"/>
        <end position="767"/>
    </location>
</feature>
<feature type="region of interest" description="Disordered" evidence="6">
    <location>
        <begin position="698"/>
        <end position="767"/>
    </location>
</feature>
<dbReference type="GO" id="GO:0005777">
    <property type="term" value="C:peroxisome"/>
    <property type="evidence" value="ECO:0007669"/>
    <property type="project" value="TreeGrafter"/>
</dbReference>
<keyword evidence="10" id="KW-1185">Reference proteome</keyword>
<dbReference type="Pfam" id="PF13561">
    <property type="entry name" value="adh_short_C2"/>
    <property type="match status" value="1"/>
</dbReference>
<feature type="transmembrane region" description="Helical" evidence="7">
    <location>
        <begin position="661"/>
        <end position="683"/>
    </location>
</feature>
<feature type="region of interest" description="Disordered" evidence="6">
    <location>
        <begin position="411"/>
        <end position="443"/>
    </location>
</feature>
<dbReference type="AlphaFoldDB" id="A0A5A8CFU3"/>
<feature type="transmembrane region" description="Helical" evidence="7">
    <location>
        <begin position="497"/>
        <end position="518"/>
    </location>
</feature>
<dbReference type="SUPFAM" id="SSF51735">
    <property type="entry name" value="NAD(P)-binding Rossmann-fold domains"/>
    <property type="match status" value="1"/>
</dbReference>
<dbReference type="InterPro" id="IPR002347">
    <property type="entry name" value="SDR_fam"/>
</dbReference>
<keyword evidence="7" id="KW-0472">Membrane</keyword>
<dbReference type="Proteomes" id="UP000323011">
    <property type="component" value="Unassembled WGS sequence"/>
</dbReference>
<dbReference type="GO" id="GO:0008670">
    <property type="term" value="F:2,4-dienoyl-CoA reductase (NADPH) activity"/>
    <property type="evidence" value="ECO:0007669"/>
    <property type="project" value="InterPro"/>
</dbReference>
<evidence type="ECO:0000256" key="7">
    <source>
        <dbReference type="SAM" id="Phobius"/>
    </source>
</evidence>